<proteinExistence type="predicted"/>
<comment type="caution">
    <text evidence="2">The sequence shown here is derived from an EMBL/GenBank/DDBJ whole genome shotgun (WGS) entry which is preliminary data.</text>
</comment>
<dbReference type="InterPro" id="IPR025665">
    <property type="entry name" value="Beta-barrel_OMP_2"/>
</dbReference>
<feature type="domain" description="Outer membrane protein beta-barrel" evidence="1">
    <location>
        <begin position="4"/>
        <end position="101"/>
    </location>
</feature>
<dbReference type="OrthoDB" id="949314at2"/>
<dbReference type="Pfam" id="PF13568">
    <property type="entry name" value="OMP_b-brl_2"/>
    <property type="match status" value="1"/>
</dbReference>
<accession>A0A4R4JXL8</accession>
<dbReference type="Proteomes" id="UP000295706">
    <property type="component" value="Unassembled WGS sequence"/>
</dbReference>
<reference evidence="2 3" key="1">
    <citation type="submission" date="2019-02" db="EMBL/GenBank/DDBJ databases">
        <title>Arundinibacter roseus gen. nov., sp. nov., a new member of the family Cytophagaceae.</title>
        <authorList>
            <person name="Szuroczki S."/>
            <person name="Khayer B."/>
            <person name="Sproer C."/>
            <person name="Toumi M."/>
            <person name="Szabo A."/>
            <person name="Felfoldi T."/>
            <person name="Schumann P."/>
            <person name="Toth E."/>
        </authorList>
    </citation>
    <scope>NUCLEOTIDE SEQUENCE [LARGE SCALE GENOMIC DNA]</scope>
    <source>
        <strain evidence="2 3">DMA-k-7a</strain>
    </source>
</reference>
<organism evidence="2 3">
    <name type="scientific">Arundinibacter roseus</name>
    <dbReference type="NCBI Taxonomy" id="2070510"/>
    <lineage>
        <taxon>Bacteria</taxon>
        <taxon>Pseudomonadati</taxon>
        <taxon>Bacteroidota</taxon>
        <taxon>Cytophagia</taxon>
        <taxon>Cytophagales</taxon>
        <taxon>Spirosomataceae</taxon>
        <taxon>Arundinibacter</taxon>
    </lineage>
</organism>
<dbReference type="EMBL" id="SMJU01000020">
    <property type="protein sequence ID" value="TDB59534.1"/>
    <property type="molecule type" value="Genomic_DNA"/>
</dbReference>
<gene>
    <name evidence="2" type="ORF">EZE20_22275</name>
</gene>
<dbReference type="AlphaFoldDB" id="A0A4R4JXL8"/>
<evidence type="ECO:0000313" key="3">
    <source>
        <dbReference type="Proteomes" id="UP000295706"/>
    </source>
</evidence>
<evidence type="ECO:0000259" key="1">
    <source>
        <dbReference type="Pfam" id="PF13568"/>
    </source>
</evidence>
<protein>
    <submittedName>
        <fullName evidence="2">PorT family protein</fullName>
    </submittedName>
</protein>
<sequence length="128" mass="14500">MLIFRLVYTEIPVVLLYKANIGKSWRWYGGAGPYAGIGITANTKSDSDDWEDRKIQFTSENQDSYILKAFKRMDYGLNAVLGVEKDNIQVGVNYSYGLMRILPEGNNPDIGKAYNRTLALTVGYWFGE</sequence>
<name>A0A4R4JXL8_9BACT</name>
<keyword evidence="3" id="KW-1185">Reference proteome</keyword>
<evidence type="ECO:0000313" key="2">
    <source>
        <dbReference type="EMBL" id="TDB59534.1"/>
    </source>
</evidence>